<sequence>MTWFGLFQLHPCPSTIPLRNRKGYTLYVARIRARRWCLSGSQVKNQHYCINFGCPGAPAMEEDLYK</sequence>
<gene>
    <name evidence="1" type="ORF">KP509_09G021800</name>
</gene>
<dbReference type="EMBL" id="CM035414">
    <property type="protein sequence ID" value="KAH7428888.1"/>
    <property type="molecule type" value="Genomic_DNA"/>
</dbReference>
<keyword evidence="2" id="KW-1185">Reference proteome</keyword>
<comment type="caution">
    <text evidence="1">The sequence shown here is derived from an EMBL/GenBank/DDBJ whole genome shotgun (WGS) entry which is preliminary data.</text>
</comment>
<dbReference type="AlphaFoldDB" id="A0A8T2U2K5"/>
<reference evidence="1" key="1">
    <citation type="submission" date="2021-08" db="EMBL/GenBank/DDBJ databases">
        <title>WGS assembly of Ceratopteris richardii.</title>
        <authorList>
            <person name="Marchant D.B."/>
            <person name="Chen G."/>
            <person name="Jenkins J."/>
            <person name="Shu S."/>
            <person name="Leebens-Mack J."/>
            <person name="Grimwood J."/>
            <person name="Schmutz J."/>
            <person name="Soltis P."/>
            <person name="Soltis D."/>
            <person name="Chen Z.-H."/>
        </authorList>
    </citation>
    <scope>NUCLEOTIDE SEQUENCE</scope>
    <source>
        <strain evidence="1">Whitten #5841</strain>
        <tissue evidence="1">Leaf</tissue>
    </source>
</reference>
<dbReference type="EMBL" id="CM035414">
    <property type="protein sequence ID" value="KAH7428889.1"/>
    <property type="molecule type" value="Genomic_DNA"/>
</dbReference>
<accession>A0A8T2U2K5</accession>
<name>A0A8T2U2K5_CERRI</name>
<dbReference type="Proteomes" id="UP000825935">
    <property type="component" value="Chromosome 9"/>
</dbReference>
<organism evidence="1 2">
    <name type="scientific">Ceratopteris richardii</name>
    <name type="common">Triangle waterfern</name>
    <dbReference type="NCBI Taxonomy" id="49495"/>
    <lineage>
        <taxon>Eukaryota</taxon>
        <taxon>Viridiplantae</taxon>
        <taxon>Streptophyta</taxon>
        <taxon>Embryophyta</taxon>
        <taxon>Tracheophyta</taxon>
        <taxon>Polypodiopsida</taxon>
        <taxon>Polypodiidae</taxon>
        <taxon>Polypodiales</taxon>
        <taxon>Pteridineae</taxon>
        <taxon>Pteridaceae</taxon>
        <taxon>Parkerioideae</taxon>
        <taxon>Ceratopteris</taxon>
    </lineage>
</organism>
<protein>
    <submittedName>
        <fullName evidence="1">Uncharacterized protein</fullName>
    </submittedName>
</protein>
<evidence type="ECO:0000313" key="1">
    <source>
        <dbReference type="EMBL" id="KAH7428888.1"/>
    </source>
</evidence>
<evidence type="ECO:0000313" key="2">
    <source>
        <dbReference type="Proteomes" id="UP000825935"/>
    </source>
</evidence>
<proteinExistence type="predicted"/>